<evidence type="ECO:0000259" key="4">
    <source>
        <dbReference type="Pfam" id="PF01420"/>
    </source>
</evidence>
<dbReference type="PANTHER" id="PTHR30408:SF12">
    <property type="entry name" value="TYPE I RESTRICTION ENZYME MJAVIII SPECIFICITY SUBUNIT"/>
    <property type="match status" value="1"/>
</dbReference>
<dbReference type="AlphaFoldDB" id="A0A285D3I4"/>
<dbReference type="GO" id="GO:0003677">
    <property type="term" value="F:DNA binding"/>
    <property type="evidence" value="ECO:0007669"/>
    <property type="project" value="UniProtKB-KW"/>
</dbReference>
<accession>A0A285D3I4</accession>
<dbReference type="CDD" id="cd17260">
    <property type="entry name" value="RMtype1_S_EcoEI-TRD1-CR1_like"/>
    <property type="match status" value="1"/>
</dbReference>
<evidence type="ECO:0000256" key="1">
    <source>
        <dbReference type="ARBA" id="ARBA00010923"/>
    </source>
</evidence>
<dbReference type="Proteomes" id="UP000219467">
    <property type="component" value="Unassembled WGS sequence"/>
</dbReference>
<sequence>MIRLRHMLRMAPSAGEIEGLASDDDVTFAPMEALADGVGGLDVSATRPLRDVAAGSYNYFRNGDVLVAKVTPCFENGKKALAADLKNGVGFATSEVHVLRPDPNKLDDRFLLYLLSSEDFRADGMRSMTGAGGLKRVSDAAILNYRLKIRVLATQKRVAAFLDRETTRIDELIAKKERLVDVLKENLLSELERLVTPEEHIHEELIPFRWVCRITEGQVDPTQPGWTNKPLIAPNHIESRTGRLLGMESAAEQGAISGKYAFPAGTVLYSKIRPNLAKACVSPVQGMCSADMYPVLPDRRLRPQFLLMHLLSAKFTDWATLESMRVAMPKINRETLGSYRLWVPALDVQDAAADKFFAEQARNEALTDKVKASLSHLREYRSALITAAVTGQIDVETYGKEGTASASLDRIEEEMQI</sequence>
<dbReference type="EMBL" id="OAOQ01000022">
    <property type="protein sequence ID" value="SNX74384.1"/>
    <property type="molecule type" value="Genomic_DNA"/>
</dbReference>
<protein>
    <submittedName>
        <fullName evidence="5">Type I restriction enzyme S subunit</fullName>
    </submittedName>
</protein>
<gene>
    <name evidence="5" type="ORF">SAMN05878503_12215</name>
</gene>
<dbReference type="GO" id="GO:0009307">
    <property type="term" value="P:DNA restriction-modification system"/>
    <property type="evidence" value="ECO:0007669"/>
    <property type="project" value="UniProtKB-KW"/>
</dbReference>
<dbReference type="SUPFAM" id="SSF116734">
    <property type="entry name" value="DNA methylase specificity domain"/>
    <property type="match status" value="2"/>
</dbReference>
<dbReference type="InterPro" id="IPR052021">
    <property type="entry name" value="Type-I_RS_S_subunit"/>
</dbReference>
<keyword evidence="6" id="KW-1185">Reference proteome</keyword>
<feature type="domain" description="Type I restriction modification DNA specificity" evidence="4">
    <location>
        <begin position="81"/>
        <end position="174"/>
    </location>
</feature>
<dbReference type="Gene3D" id="3.90.220.20">
    <property type="entry name" value="DNA methylase specificity domains"/>
    <property type="match status" value="3"/>
</dbReference>
<evidence type="ECO:0000313" key="5">
    <source>
        <dbReference type="EMBL" id="SNX74384.1"/>
    </source>
</evidence>
<dbReference type="PANTHER" id="PTHR30408">
    <property type="entry name" value="TYPE-1 RESTRICTION ENZYME ECOKI SPECIFICITY PROTEIN"/>
    <property type="match status" value="1"/>
</dbReference>
<dbReference type="InterPro" id="IPR000055">
    <property type="entry name" value="Restrct_endonuc_typeI_TRD"/>
</dbReference>
<keyword evidence="2" id="KW-0680">Restriction system</keyword>
<reference evidence="6" key="1">
    <citation type="submission" date="2017-08" db="EMBL/GenBank/DDBJ databases">
        <authorList>
            <person name="Varghese N."/>
            <person name="Submissions S."/>
        </authorList>
    </citation>
    <scope>NUCLEOTIDE SEQUENCE [LARGE SCALE GENOMIC DNA]</scope>
    <source>
        <strain evidence="6">JA234</strain>
    </source>
</reference>
<organism evidence="5 6">
    <name type="scientific">Cereibacter ovatus</name>
    <dbReference type="NCBI Taxonomy" id="439529"/>
    <lineage>
        <taxon>Bacteria</taxon>
        <taxon>Pseudomonadati</taxon>
        <taxon>Pseudomonadota</taxon>
        <taxon>Alphaproteobacteria</taxon>
        <taxon>Rhodobacterales</taxon>
        <taxon>Paracoccaceae</taxon>
        <taxon>Cereibacter</taxon>
    </lineage>
</organism>
<comment type="similarity">
    <text evidence="1">Belongs to the type-I restriction system S methylase family.</text>
</comment>
<dbReference type="Pfam" id="PF01420">
    <property type="entry name" value="Methylase_S"/>
    <property type="match status" value="1"/>
</dbReference>
<keyword evidence="3" id="KW-0238">DNA-binding</keyword>
<proteinExistence type="inferred from homology"/>
<name>A0A285D3I4_9RHOB</name>
<dbReference type="InterPro" id="IPR044946">
    <property type="entry name" value="Restrct_endonuc_typeI_TRD_sf"/>
</dbReference>
<evidence type="ECO:0000256" key="3">
    <source>
        <dbReference type="ARBA" id="ARBA00023125"/>
    </source>
</evidence>
<evidence type="ECO:0000256" key="2">
    <source>
        <dbReference type="ARBA" id="ARBA00022747"/>
    </source>
</evidence>
<evidence type="ECO:0000313" key="6">
    <source>
        <dbReference type="Proteomes" id="UP000219467"/>
    </source>
</evidence>